<keyword evidence="2" id="KW-1133">Transmembrane helix</keyword>
<dbReference type="RefSeq" id="WP_090712229.1">
    <property type="nucleotide sequence ID" value="NZ_FOVM01000008.1"/>
</dbReference>
<evidence type="ECO:0000256" key="2">
    <source>
        <dbReference type="SAM" id="Phobius"/>
    </source>
</evidence>
<evidence type="ECO:0000313" key="3">
    <source>
        <dbReference type="EMBL" id="SFN93203.1"/>
    </source>
</evidence>
<feature type="transmembrane region" description="Helical" evidence="2">
    <location>
        <begin position="334"/>
        <end position="357"/>
    </location>
</feature>
<dbReference type="OrthoDB" id="5109074at2"/>
<keyword evidence="4" id="KW-1185">Reference proteome</keyword>
<dbReference type="AlphaFoldDB" id="A0A1I5D238"/>
<evidence type="ECO:0000313" key="4">
    <source>
        <dbReference type="Proteomes" id="UP000198867"/>
    </source>
</evidence>
<dbReference type="EMBL" id="FOVM01000008">
    <property type="protein sequence ID" value="SFN93203.1"/>
    <property type="molecule type" value="Genomic_DNA"/>
</dbReference>
<feature type="compositionally biased region" description="Basic and acidic residues" evidence="1">
    <location>
        <begin position="120"/>
        <end position="133"/>
    </location>
</feature>
<organism evidence="3 4">
    <name type="scientific">Mycetocola miduiensis</name>
    <dbReference type="NCBI Taxonomy" id="995034"/>
    <lineage>
        <taxon>Bacteria</taxon>
        <taxon>Bacillati</taxon>
        <taxon>Actinomycetota</taxon>
        <taxon>Actinomycetes</taxon>
        <taxon>Micrococcales</taxon>
        <taxon>Microbacteriaceae</taxon>
        <taxon>Mycetocola</taxon>
    </lineage>
</organism>
<accession>A0A1I5D238</accession>
<gene>
    <name evidence="3" type="ORF">SAMN05216219_2661</name>
</gene>
<keyword evidence="2" id="KW-0472">Membrane</keyword>
<protein>
    <submittedName>
        <fullName evidence="3">Uncharacterized protein</fullName>
    </submittedName>
</protein>
<feature type="compositionally biased region" description="Basic and acidic residues" evidence="1">
    <location>
        <begin position="56"/>
        <end position="66"/>
    </location>
</feature>
<feature type="region of interest" description="Disordered" evidence="1">
    <location>
        <begin position="1"/>
        <end position="135"/>
    </location>
</feature>
<sequence length="385" mass="40727">MSNTTPDFSDANRDGAEPSTGSAPAANEDAPRDQDAIHETREYDAPLTPAVPADQDAARQGEHAPDAAEPLSEEFDPDAFRDSLPAPAPVREPADVPTEEPAAVVHERSAPDSATDNATDADRPAAQHHHTPEIADQAYSETADTHVLSSSEPTVLTQADLDADKVLAEESKGGPAVYSDATAPVIPAVVSSPPAQERTEPAPVRQPVYVQAPSEPKPKGNRGFGILVSLLATVAFAVLYAAVLAILLVANDGSVNTVTDVLVRPPFWVPVLFFFLGMVLLVSVVNRGGWWAYVLGGFVVAAIVYGSYIGGLLIEQAANISPSEVGGVVLRALLSPAAVVSFVIAREVPIWFGAWVASRGRKVSQRNLEAKREYERILDQGPIVS</sequence>
<feature type="transmembrane region" description="Helical" evidence="2">
    <location>
        <begin position="224"/>
        <end position="247"/>
    </location>
</feature>
<keyword evidence="2" id="KW-0812">Transmembrane</keyword>
<feature type="transmembrane region" description="Helical" evidence="2">
    <location>
        <begin position="292"/>
        <end position="314"/>
    </location>
</feature>
<dbReference type="Proteomes" id="UP000198867">
    <property type="component" value="Unassembled WGS sequence"/>
</dbReference>
<proteinExistence type="predicted"/>
<evidence type="ECO:0000256" key="1">
    <source>
        <dbReference type="SAM" id="MobiDB-lite"/>
    </source>
</evidence>
<reference evidence="4" key="1">
    <citation type="submission" date="2016-10" db="EMBL/GenBank/DDBJ databases">
        <authorList>
            <person name="Varghese N."/>
            <person name="Submissions S."/>
        </authorList>
    </citation>
    <scope>NUCLEOTIDE SEQUENCE [LARGE SCALE GENOMIC DNA]</scope>
    <source>
        <strain evidence="4">CGMCC 1.11101</strain>
    </source>
</reference>
<feature type="transmembrane region" description="Helical" evidence="2">
    <location>
        <begin position="267"/>
        <end position="285"/>
    </location>
</feature>
<feature type="compositionally biased region" description="Basic and acidic residues" evidence="1">
    <location>
        <begin position="29"/>
        <end position="44"/>
    </location>
</feature>
<name>A0A1I5D238_9MICO</name>
<dbReference type="STRING" id="995034.SAMN05216219_2661"/>